<dbReference type="Pfam" id="PF02684">
    <property type="entry name" value="LpxB"/>
    <property type="match status" value="1"/>
</dbReference>
<comment type="catalytic activity">
    <reaction evidence="9">
        <text>a lipid X + a UDP-2-N,3-O-bis[(3R)-3-hydroxyacyl]-alpha-D-glucosamine = a lipid A disaccharide + UDP + H(+)</text>
        <dbReference type="Rhea" id="RHEA:67828"/>
        <dbReference type="ChEBI" id="CHEBI:15378"/>
        <dbReference type="ChEBI" id="CHEBI:58223"/>
        <dbReference type="ChEBI" id="CHEBI:137748"/>
        <dbReference type="ChEBI" id="CHEBI:176338"/>
        <dbReference type="ChEBI" id="CHEBI:176343"/>
        <dbReference type="EC" id="2.4.1.182"/>
    </reaction>
</comment>
<dbReference type="Proteomes" id="UP000321892">
    <property type="component" value="Chromosome"/>
</dbReference>
<feature type="coiled-coil region" evidence="10">
    <location>
        <begin position="356"/>
        <end position="383"/>
    </location>
</feature>
<dbReference type="KEGG" id="lhf:JCM16775_1385"/>
<evidence type="ECO:0000313" key="12">
    <source>
        <dbReference type="Proteomes" id="UP000321892"/>
    </source>
</evidence>
<reference evidence="11 12" key="1">
    <citation type="submission" date="2019-07" db="EMBL/GenBank/DDBJ databases">
        <title>Complete Genome Sequence of Leptotrichia hofstadii Strain JCM16775.</title>
        <authorList>
            <person name="Watanabe S."/>
            <person name="Cui L."/>
        </authorList>
    </citation>
    <scope>NUCLEOTIDE SEQUENCE [LARGE SCALE GENOMIC DNA]</scope>
    <source>
        <strain evidence="11 12">JCM16775</strain>
    </source>
</reference>
<keyword evidence="8" id="KW-0443">Lipid metabolism</keyword>
<keyword evidence="6" id="KW-0328">Glycosyltransferase</keyword>
<dbReference type="PANTHER" id="PTHR30372">
    <property type="entry name" value="LIPID-A-DISACCHARIDE SYNTHASE"/>
    <property type="match status" value="1"/>
</dbReference>
<dbReference type="GO" id="GO:0016020">
    <property type="term" value="C:membrane"/>
    <property type="evidence" value="ECO:0007669"/>
    <property type="project" value="GOC"/>
</dbReference>
<organism evidence="11 12">
    <name type="scientific">Leptotrichia hofstadii</name>
    <dbReference type="NCBI Taxonomy" id="157688"/>
    <lineage>
        <taxon>Bacteria</taxon>
        <taxon>Fusobacteriati</taxon>
        <taxon>Fusobacteriota</taxon>
        <taxon>Fusobacteriia</taxon>
        <taxon>Fusobacteriales</taxon>
        <taxon>Leptotrichiaceae</taxon>
        <taxon>Leptotrichia</taxon>
    </lineage>
</organism>
<name>A0A510JHL5_9FUSO</name>
<sequence length="402" mass="47186">MINNNKNDVIKEKNNDLSIVKSQKKKKIFISCGEMSGDLHASYIVEEMRKKDKNVEFFGVVGNKSIEAGVKAVNHIKNNDVMGFVEALKKYSYFTEKAHEYLEFIKENGIETVIFVDFGGFNLKFFELLKKKILEKELQNLRMVYYIPPKVWAWGKKRIEKLKKFDDVIVIFPFEKAYYDNTLKKNESKGLKVEYFGNPFVDKYEFSDKLGEKILLLPGSRRQEIEKFLPVITELVRNEKVKNEKFLMKLASKDHIKYIHDFEKKYKIDVHKIPNLEITFDEIKNIRKDCKYAIATSGTVTFEISLMGLPVIVVYKTSKINAFIARKIVKIKYITLTNLNANKEIFKELLQEDFSVEKLLEEMEIMEKNKENIVLELKKEREKLGDFGVLEKIADYLLENRD</sequence>
<comment type="function">
    <text evidence="1">Condensation of UDP-2,3-diacylglucosamine and 2,3-diacylglucosamine-1-phosphate to form lipid A disaccharide, a precursor of lipid A, a phosphorylated glycolipid that anchors the lipopolysaccharide to the outer membrane of the cell.</text>
</comment>
<keyword evidence="10" id="KW-0175">Coiled coil</keyword>
<keyword evidence="5" id="KW-0441">Lipid A biosynthesis</keyword>
<evidence type="ECO:0000256" key="4">
    <source>
        <dbReference type="ARBA" id="ARBA00022516"/>
    </source>
</evidence>
<dbReference type="OrthoDB" id="9801642at2"/>
<evidence type="ECO:0000256" key="8">
    <source>
        <dbReference type="ARBA" id="ARBA00023098"/>
    </source>
</evidence>
<dbReference type="PANTHER" id="PTHR30372:SF4">
    <property type="entry name" value="LIPID-A-DISACCHARIDE SYNTHASE, MITOCHONDRIAL-RELATED"/>
    <property type="match status" value="1"/>
</dbReference>
<dbReference type="AlphaFoldDB" id="A0A510JHL5"/>
<protein>
    <recommendedName>
        <fullName evidence="3">Lipid-A-disaccharide synthase</fullName>
        <ecNumber evidence="2">2.4.1.182</ecNumber>
    </recommendedName>
</protein>
<dbReference type="InterPro" id="IPR003835">
    <property type="entry name" value="Glyco_trans_19"/>
</dbReference>
<accession>A0A510JHL5</accession>
<keyword evidence="4" id="KW-0444">Lipid biosynthesis</keyword>
<dbReference type="GO" id="GO:0009245">
    <property type="term" value="P:lipid A biosynthetic process"/>
    <property type="evidence" value="ECO:0007669"/>
    <property type="project" value="UniProtKB-KW"/>
</dbReference>
<evidence type="ECO:0000256" key="1">
    <source>
        <dbReference type="ARBA" id="ARBA00002056"/>
    </source>
</evidence>
<evidence type="ECO:0000313" key="11">
    <source>
        <dbReference type="EMBL" id="BBM38676.1"/>
    </source>
</evidence>
<dbReference type="GO" id="GO:0008915">
    <property type="term" value="F:lipid-A-disaccharide synthase activity"/>
    <property type="evidence" value="ECO:0007669"/>
    <property type="project" value="UniProtKB-EC"/>
</dbReference>
<dbReference type="Gene3D" id="3.40.50.2000">
    <property type="entry name" value="Glycogen Phosphorylase B"/>
    <property type="match status" value="1"/>
</dbReference>
<dbReference type="SUPFAM" id="SSF53756">
    <property type="entry name" value="UDP-Glycosyltransferase/glycogen phosphorylase"/>
    <property type="match status" value="1"/>
</dbReference>
<evidence type="ECO:0000256" key="10">
    <source>
        <dbReference type="SAM" id="Coils"/>
    </source>
</evidence>
<dbReference type="EMBL" id="AP019823">
    <property type="protein sequence ID" value="BBM38676.1"/>
    <property type="molecule type" value="Genomic_DNA"/>
</dbReference>
<evidence type="ECO:0000256" key="2">
    <source>
        <dbReference type="ARBA" id="ARBA00012687"/>
    </source>
</evidence>
<evidence type="ECO:0000256" key="6">
    <source>
        <dbReference type="ARBA" id="ARBA00022676"/>
    </source>
</evidence>
<keyword evidence="12" id="KW-1185">Reference proteome</keyword>
<evidence type="ECO:0000256" key="3">
    <source>
        <dbReference type="ARBA" id="ARBA00020902"/>
    </source>
</evidence>
<evidence type="ECO:0000256" key="7">
    <source>
        <dbReference type="ARBA" id="ARBA00022679"/>
    </source>
</evidence>
<dbReference type="EC" id="2.4.1.182" evidence="2"/>
<dbReference type="GO" id="GO:0005543">
    <property type="term" value="F:phospholipid binding"/>
    <property type="evidence" value="ECO:0007669"/>
    <property type="project" value="TreeGrafter"/>
</dbReference>
<gene>
    <name evidence="11" type="ORF">JCM16775_1385</name>
</gene>
<evidence type="ECO:0000256" key="9">
    <source>
        <dbReference type="ARBA" id="ARBA00048975"/>
    </source>
</evidence>
<keyword evidence="7" id="KW-0808">Transferase</keyword>
<evidence type="ECO:0000256" key="5">
    <source>
        <dbReference type="ARBA" id="ARBA00022556"/>
    </source>
</evidence>
<proteinExistence type="predicted"/>